<dbReference type="Proteomes" id="UP000823775">
    <property type="component" value="Unassembled WGS sequence"/>
</dbReference>
<dbReference type="EMBL" id="JACEIK010000192">
    <property type="protein sequence ID" value="MCD7452033.1"/>
    <property type="molecule type" value="Genomic_DNA"/>
</dbReference>
<feature type="non-terminal residue" evidence="1">
    <location>
        <position position="59"/>
    </location>
</feature>
<reference evidence="1 2" key="1">
    <citation type="journal article" date="2021" name="BMC Genomics">
        <title>Datura genome reveals duplications of psychoactive alkaloid biosynthetic genes and high mutation rate following tissue culture.</title>
        <authorList>
            <person name="Rajewski A."/>
            <person name="Carter-House D."/>
            <person name="Stajich J."/>
            <person name="Litt A."/>
        </authorList>
    </citation>
    <scope>NUCLEOTIDE SEQUENCE [LARGE SCALE GENOMIC DNA]</scope>
    <source>
        <strain evidence="1">AR-01</strain>
    </source>
</reference>
<evidence type="ECO:0000313" key="2">
    <source>
        <dbReference type="Proteomes" id="UP000823775"/>
    </source>
</evidence>
<comment type="caution">
    <text evidence="1">The sequence shown here is derived from an EMBL/GenBank/DDBJ whole genome shotgun (WGS) entry which is preliminary data.</text>
</comment>
<accession>A0ABS8RZ64</accession>
<evidence type="ECO:0000313" key="1">
    <source>
        <dbReference type="EMBL" id="MCD7452033.1"/>
    </source>
</evidence>
<name>A0ABS8RZ64_DATST</name>
<keyword evidence="2" id="KW-1185">Reference proteome</keyword>
<gene>
    <name evidence="1" type="ORF">HAX54_014727</name>
</gene>
<sequence length="59" mass="6722">MLDAFFKLVLWLAPSPRDQTSERCKCTRLGLWLVPCARPQTSKGKFSLGWCLGRRVAPE</sequence>
<proteinExistence type="predicted"/>
<protein>
    <submittedName>
        <fullName evidence="1">Uncharacterized protein</fullName>
    </submittedName>
</protein>
<organism evidence="1 2">
    <name type="scientific">Datura stramonium</name>
    <name type="common">Jimsonweed</name>
    <name type="synonym">Common thornapple</name>
    <dbReference type="NCBI Taxonomy" id="4076"/>
    <lineage>
        <taxon>Eukaryota</taxon>
        <taxon>Viridiplantae</taxon>
        <taxon>Streptophyta</taxon>
        <taxon>Embryophyta</taxon>
        <taxon>Tracheophyta</taxon>
        <taxon>Spermatophyta</taxon>
        <taxon>Magnoliopsida</taxon>
        <taxon>eudicotyledons</taxon>
        <taxon>Gunneridae</taxon>
        <taxon>Pentapetalae</taxon>
        <taxon>asterids</taxon>
        <taxon>lamiids</taxon>
        <taxon>Solanales</taxon>
        <taxon>Solanaceae</taxon>
        <taxon>Solanoideae</taxon>
        <taxon>Datureae</taxon>
        <taxon>Datura</taxon>
    </lineage>
</organism>